<evidence type="ECO:0000259" key="4">
    <source>
        <dbReference type="Pfam" id="PF24476"/>
    </source>
</evidence>
<dbReference type="PANTHER" id="PTHR35186">
    <property type="entry name" value="ANK_REP_REGION DOMAIN-CONTAINING PROTEIN"/>
    <property type="match status" value="1"/>
</dbReference>
<dbReference type="Gene3D" id="3.40.50.200">
    <property type="entry name" value="Peptidase S8/S53 domain"/>
    <property type="match status" value="1"/>
</dbReference>
<evidence type="ECO:0000313" key="6">
    <source>
        <dbReference type="Proteomes" id="UP000770015"/>
    </source>
</evidence>
<dbReference type="InterPro" id="IPR056002">
    <property type="entry name" value="DUF7580"/>
</dbReference>
<accession>A0A9P9ADB5</accession>
<dbReference type="InterPro" id="IPR000209">
    <property type="entry name" value="Peptidase_S8/S53_dom"/>
</dbReference>
<feature type="compositionally biased region" description="Basic and acidic residues" evidence="2">
    <location>
        <begin position="568"/>
        <end position="577"/>
    </location>
</feature>
<keyword evidence="6" id="KW-1185">Reference proteome</keyword>
<dbReference type="EMBL" id="JAGSXJ010000001">
    <property type="protein sequence ID" value="KAH6697366.1"/>
    <property type="molecule type" value="Genomic_DNA"/>
</dbReference>
<dbReference type="AlphaFoldDB" id="A0A9P9ADB5"/>
<protein>
    <recommendedName>
        <fullName evidence="7">Peptidase S8/S53 domain-containing protein</fullName>
    </recommendedName>
</protein>
<evidence type="ECO:0000256" key="2">
    <source>
        <dbReference type="SAM" id="MobiDB-lite"/>
    </source>
</evidence>
<comment type="caution">
    <text evidence="1">Lacks conserved residue(s) required for the propagation of feature annotation.</text>
</comment>
<dbReference type="Pfam" id="PF00082">
    <property type="entry name" value="Peptidase_S8"/>
    <property type="match status" value="1"/>
</dbReference>
<evidence type="ECO:0000259" key="3">
    <source>
        <dbReference type="Pfam" id="PF00082"/>
    </source>
</evidence>
<gene>
    <name evidence="5" type="ORF">F5X68DRAFT_226745</name>
</gene>
<dbReference type="PROSITE" id="PS51892">
    <property type="entry name" value="SUBTILASE"/>
    <property type="match status" value="1"/>
</dbReference>
<feature type="compositionally biased region" description="Basic and acidic residues" evidence="2">
    <location>
        <begin position="601"/>
        <end position="616"/>
    </location>
</feature>
<dbReference type="SUPFAM" id="SSF52743">
    <property type="entry name" value="Subtilisin-like"/>
    <property type="match status" value="1"/>
</dbReference>
<reference evidence="5" key="1">
    <citation type="journal article" date="2021" name="Nat. Commun.">
        <title>Genetic determinants of endophytism in the Arabidopsis root mycobiome.</title>
        <authorList>
            <person name="Mesny F."/>
            <person name="Miyauchi S."/>
            <person name="Thiergart T."/>
            <person name="Pickel B."/>
            <person name="Atanasova L."/>
            <person name="Karlsson M."/>
            <person name="Huettel B."/>
            <person name="Barry K.W."/>
            <person name="Haridas S."/>
            <person name="Chen C."/>
            <person name="Bauer D."/>
            <person name="Andreopoulos W."/>
            <person name="Pangilinan J."/>
            <person name="LaButti K."/>
            <person name="Riley R."/>
            <person name="Lipzen A."/>
            <person name="Clum A."/>
            <person name="Drula E."/>
            <person name="Henrissat B."/>
            <person name="Kohler A."/>
            <person name="Grigoriev I.V."/>
            <person name="Martin F.M."/>
            <person name="Hacquard S."/>
        </authorList>
    </citation>
    <scope>NUCLEOTIDE SEQUENCE</scope>
    <source>
        <strain evidence="5">MPI-SDFR-AT-0117</strain>
    </source>
</reference>
<name>A0A9P9ADB5_9PEZI</name>
<evidence type="ECO:0000256" key="1">
    <source>
        <dbReference type="PROSITE-ProRule" id="PRU01240"/>
    </source>
</evidence>
<proteinExistence type="inferred from homology"/>
<dbReference type="Pfam" id="PF24476">
    <property type="entry name" value="DUF7580"/>
    <property type="match status" value="1"/>
</dbReference>
<dbReference type="PANTHER" id="PTHR35186:SF4">
    <property type="entry name" value="PRION-INHIBITION AND PROPAGATION HELO DOMAIN-CONTAINING PROTEIN"/>
    <property type="match status" value="1"/>
</dbReference>
<comment type="caution">
    <text evidence="5">The sequence shown here is derived from an EMBL/GenBank/DDBJ whole genome shotgun (WGS) entry which is preliminary data.</text>
</comment>
<feature type="domain" description="Peptidase S8/S53" evidence="3">
    <location>
        <begin position="664"/>
        <end position="726"/>
    </location>
</feature>
<feature type="domain" description="DUF7580" evidence="4">
    <location>
        <begin position="208"/>
        <end position="540"/>
    </location>
</feature>
<organism evidence="5 6">
    <name type="scientific">Plectosphaerella plurivora</name>
    <dbReference type="NCBI Taxonomy" id="936078"/>
    <lineage>
        <taxon>Eukaryota</taxon>
        <taxon>Fungi</taxon>
        <taxon>Dikarya</taxon>
        <taxon>Ascomycota</taxon>
        <taxon>Pezizomycotina</taxon>
        <taxon>Sordariomycetes</taxon>
        <taxon>Hypocreomycetidae</taxon>
        <taxon>Glomerellales</taxon>
        <taxon>Plectosphaerellaceae</taxon>
        <taxon>Plectosphaerella</taxon>
    </lineage>
</organism>
<dbReference type="GO" id="GO:0004252">
    <property type="term" value="F:serine-type endopeptidase activity"/>
    <property type="evidence" value="ECO:0007669"/>
    <property type="project" value="InterPro"/>
</dbReference>
<comment type="similarity">
    <text evidence="1">Belongs to the peptidase S8 family.</text>
</comment>
<evidence type="ECO:0008006" key="7">
    <source>
        <dbReference type="Google" id="ProtNLM"/>
    </source>
</evidence>
<dbReference type="InterPro" id="IPR036852">
    <property type="entry name" value="Peptidase_S8/S53_dom_sf"/>
</dbReference>
<evidence type="ECO:0000313" key="5">
    <source>
        <dbReference type="EMBL" id="KAH6697366.1"/>
    </source>
</evidence>
<dbReference type="OrthoDB" id="4828334at2759"/>
<dbReference type="Proteomes" id="UP000770015">
    <property type="component" value="Unassembled WGS sequence"/>
</dbReference>
<feature type="region of interest" description="Disordered" evidence="2">
    <location>
        <begin position="567"/>
        <end position="637"/>
    </location>
</feature>
<dbReference type="GO" id="GO:0006508">
    <property type="term" value="P:proteolysis"/>
    <property type="evidence" value="ECO:0007669"/>
    <property type="project" value="InterPro"/>
</dbReference>
<sequence length="750" mass="83620">MAPLPQGSPVACDIDDLHRLLCDVLHPFDVLSEHILGGCDEAVSNSPLLESDTLFYQKFRTQAYILRDALGRRRDLTRWGEKNDISEEDILHHLLLALDELESRFLSRRRLILSWGWANPSGISAESYPKLRVLQKSLHVSGLMGSSLPDKIALEKIINVVQIASKDPVKRQKTLNGLTQAADFFSDPAFINPDSHEDCPLRFEDYPYRHVREVASSTYDVLVQKWSCRTRLGCTIRSHAVPSVQLSLTAYRGFGLTPPPGKRKTSVPQTNFRLLFPTGRAPVAWQNSKISVRNSRSRDPGLQEVLPDLCDKITRVDGGLQLNMLAHEKTLWLLHPDYDMDFGRYTVFKDLNQLLRTHDFTARSAIAAGESKDWLILSFILANSVLHLHHGPWLRSNLSSTSICFLASKDTEFDITEPFLTTYCSAPNGDSLGTFQSPHRHPDILSLGVLLLEIASGAPLVVEDGLNQGYVALQRFNTLKDAWRKNSQKPVPPGLPRAIKACLEPEHMEQRGLHKKNVEADTVSRYIFEEIVFPLGEAVSTAYDIRLETLFEDMNLKRTIISQVGKKANTERLDKSRGSSKNLGVGVGSNPAPLASTTLDSKGDIKSHKEEDHGESVDSSADEGGRLDGQPDKLSPQEATDKWFKKFQKLLSVFDMGRLPSDQRLKVAVLDTGLASSSLDLSQDDHDRIRGRASFIDNDPVADKDKVGHGTHIATTILRLTRNVDLFIAKVTNSDRVLQKDVAKVGDQAL</sequence>